<dbReference type="EMBL" id="FUZA01000004">
    <property type="protein sequence ID" value="SKC01550.1"/>
    <property type="molecule type" value="Genomic_DNA"/>
</dbReference>
<dbReference type="OrthoDB" id="667337at2"/>
<dbReference type="Proteomes" id="UP000190897">
    <property type="component" value="Unassembled WGS sequence"/>
</dbReference>
<proteinExistence type="predicted"/>
<sequence length="155" mass="17997">MKYCSLFLLLTLFACNQNTKKESKDAQGNEIVNDTIPAERKVVENSPVASFSEKVKDPLNDWRFSVDVYETKSTFDFLVKIKYKELDAEDNIKIPNFGIMPKVEVRKGKEEQSCIIGFLDKTGEFKEYKLVQVKNQELKISTIKHYARTLYKVKK</sequence>
<dbReference type="RefSeq" id="WP_082216113.1">
    <property type="nucleotide sequence ID" value="NZ_FUZA01000004.1"/>
</dbReference>
<accession>A0A1T5FZL1</accession>
<gene>
    <name evidence="1" type="ORF">SAMN05660293_03622</name>
</gene>
<keyword evidence="2" id="KW-1185">Reference proteome</keyword>
<reference evidence="2" key="1">
    <citation type="submission" date="2017-02" db="EMBL/GenBank/DDBJ databases">
        <authorList>
            <person name="Varghese N."/>
            <person name="Submissions S."/>
        </authorList>
    </citation>
    <scope>NUCLEOTIDE SEQUENCE [LARGE SCALE GENOMIC DNA]</scope>
    <source>
        <strain evidence="2">DSM 22270</strain>
    </source>
</reference>
<evidence type="ECO:0008006" key="3">
    <source>
        <dbReference type="Google" id="ProtNLM"/>
    </source>
</evidence>
<organism evidence="1 2">
    <name type="scientific">Dyadobacter psychrophilus</name>
    <dbReference type="NCBI Taxonomy" id="651661"/>
    <lineage>
        <taxon>Bacteria</taxon>
        <taxon>Pseudomonadati</taxon>
        <taxon>Bacteroidota</taxon>
        <taxon>Cytophagia</taxon>
        <taxon>Cytophagales</taxon>
        <taxon>Spirosomataceae</taxon>
        <taxon>Dyadobacter</taxon>
    </lineage>
</organism>
<dbReference type="PROSITE" id="PS51257">
    <property type="entry name" value="PROKAR_LIPOPROTEIN"/>
    <property type="match status" value="1"/>
</dbReference>
<evidence type="ECO:0000313" key="2">
    <source>
        <dbReference type="Proteomes" id="UP000190897"/>
    </source>
</evidence>
<protein>
    <recommendedName>
        <fullName evidence="3">Lipoprotein</fullName>
    </recommendedName>
</protein>
<evidence type="ECO:0000313" key="1">
    <source>
        <dbReference type="EMBL" id="SKC01550.1"/>
    </source>
</evidence>
<name>A0A1T5FZL1_9BACT</name>
<dbReference type="AlphaFoldDB" id="A0A1T5FZL1"/>